<dbReference type="OrthoDB" id="6630580at2"/>
<evidence type="ECO:0008006" key="3">
    <source>
        <dbReference type="Google" id="ProtNLM"/>
    </source>
</evidence>
<evidence type="ECO:0000313" key="2">
    <source>
        <dbReference type="Proteomes" id="UP000219788"/>
    </source>
</evidence>
<dbReference type="RefSeq" id="WP_098142620.1">
    <property type="nucleotide sequence ID" value="NZ_CP100772.1"/>
</dbReference>
<dbReference type="EMBL" id="PDDV01000007">
    <property type="protein sequence ID" value="PEH74248.1"/>
    <property type="molecule type" value="Genomic_DNA"/>
</dbReference>
<dbReference type="InterPro" id="IPR024684">
    <property type="entry name" value="Tscrpt_act_PerC/SfV_Orf40"/>
</dbReference>
<gene>
    <name evidence="1" type="ORF">CRM76_01435</name>
</gene>
<dbReference type="AlphaFoldDB" id="A0A2A7U7J4"/>
<dbReference type="Pfam" id="PF06069">
    <property type="entry name" value="PerC"/>
    <property type="match status" value="1"/>
</dbReference>
<evidence type="ECO:0000313" key="1">
    <source>
        <dbReference type="EMBL" id="PEH74248.1"/>
    </source>
</evidence>
<accession>A0A2A7U7J4</accession>
<name>A0A2A7U7J4_EDWTA</name>
<proteinExistence type="predicted"/>
<protein>
    <recommendedName>
        <fullName evidence="3">PerC family transcriptional regulator</fullName>
    </recommendedName>
</protein>
<sequence length="91" mass="10649">MRGKPIVWRHHNLRQIQEHMLNAERCEQRGLWRRAGHEWMQVIEHCTDDVLVEHAVQQRNYCAQMGVFGSASIDPRMVAANQCDEPLQDEG</sequence>
<reference evidence="2" key="1">
    <citation type="submission" date="2017-09" db="EMBL/GenBank/DDBJ databases">
        <title>FDA dAtabase for Regulatory Grade micrObial Sequences (FDA-ARGOS): Supporting development and validation of Infectious Disease Dx tests.</title>
        <authorList>
            <person name="Goldberg B."/>
            <person name="Campos J."/>
            <person name="Tallon L."/>
            <person name="Sadzewicz L."/>
            <person name="Ott S."/>
            <person name="Zhao X."/>
            <person name="Nagaraj S."/>
            <person name="Vavikolanu K."/>
            <person name="Aluvathingal J."/>
            <person name="Nadendla S."/>
            <person name="Geyer C."/>
            <person name="Sichtig H."/>
        </authorList>
    </citation>
    <scope>NUCLEOTIDE SEQUENCE [LARGE SCALE GENOMIC DNA]</scope>
    <source>
        <strain evidence="2">FDAARGOS_370</strain>
    </source>
</reference>
<comment type="caution">
    <text evidence="1">The sequence shown here is derived from an EMBL/GenBank/DDBJ whole genome shotgun (WGS) entry which is preliminary data.</text>
</comment>
<dbReference type="Proteomes" id="UP000219788">
    <property type="component" value="Unassembled WGS sequence"/>
</dbReference>
<organism evidence="1 2">
    <name type="scientific">Edwardsiella tarda</name>
    <dbReference type="NCBI Taxonomy" id="636"/>
    <lineage>
        <taxon>Bacteria</taxon>
        <taxon>Pseudomonadati</taxon>
        <taxon>Pseudomonadota</taxon>
        <taxon>Gammaproteobacteria</taxon>
        <taxon>Enterobacterales</taxon>
        <taxon>Hafniaceae</taxon>
        <taxon>Edwardsiella</taxon>
    </lineage>
</organism>